<keyword evidence="1" id="KW-0472">Membrane</keyword>
<dbReference type="EMBL" id="JAPXFL010000004">
    <property type="protein sequence ID" value="KAK9507897.1"/>
    <property type="molecule type" value="Genomic_DNA"/>
</dbReference>
<evidence type="ECO:0000313" key="3">
    <source>
        <dbReference type="Proteomes" id="UP001461498"/>
    </source>
</evidence>
<gene>
    <name evidence="2" type="ORF">O3M35_007661</name>
</gene>
<feature type="transmembrane region" description="Helical" evidence="1">
    <location>
        <begin position="12"/>
        <end position="35"/>
    </location>
</feature>
<name>A0AAW1DFW8_9HEMI</name>
<keyword evidence="1" id="KW-1133">Transmembrane helix</keyword>
<evidence type="ECO:0000313" key="2">
    <source>
        <dbReference type="EMBL" id="KAK9507897.1"/>
    </source>
</evidence>
<keyword evidence="3" id="KW-1185">Reference proteome</keyword>
<sequence length="296" mass="35431">MRIRKRLTTGQKIFLIGFIIYIIVCITVYLTFIVINNFRTSDCPKGKYILTFHDSDDISIRLWSYISIWAISKTLTKWNPYAPLNVLESLSIIFEKYFKFDNFNDLSENCRRYGDTYPKDFVKLNFQDDPYQFADLIFIQQHNIKQYFQISINVLNEVATFLKNKLTNLKFNDINVNTFVMIAFNQRSKYDRNFTNVYTKVKKDILEVSEPLFIFMNDLFDSEDVMDDERVVMKPEHFNISHELYLAKQCRYLILDGSHQSTLYSLFSHNSQVHIYKPEDTIKAFTKKFKNWHHYD</sequence>
<keyword evidence="1" id="KW-0812">Transmembrane</keyword>
<dbReference type="AlphaFoldDB" id="A0AAW1DFW8"/>
<protein>
    <submittedName>
        <fullName evidence="2">Uncharacterized protein</fullName>
    </submittedName>
</protein>
<evidence type="ECO:0000256" key="1">
    <source>
        <dbReference type="SAM" id="Phobius"/>
    </source>
</evidence>
<organism evidence="2 3">
    <name type="scientific">Rhynocoris fuscipes</name>
    <dbReference type="NCBI Taxonomy" id="488301"/>
    <lineage>
        <taxon>Eukaryota</taxon>
        <taxon>Metazoa</taxon>
        <taxon>Ecdysozoa</taxon>
        <taxon>Arthropoda</taxon>
        <taxon>Hexapoda</taxon>
        <taxon>Insecta</taxon>
        <taxon>Pterygota</taxon>
        <taxon>Neoptera</taxon>
        <taxon>Paraneoptera</taxon>
        <taxon>Hemiptera</taxon>
        <taxon>Heteroptera</taxon>
        <taxon>Panheteroptera</taxon>
        <taxon>Cimicomorpha</taxon>
        <taxon>Reduviidae</taxon>
        <taxon>Harpactorinae</taxon>
        <taxon>Harpactorini</taxon>
        <taxon>Rhynocoris</taxon>
    </lineage>
</organism>
<proteinExistence type="predicted"/>
<comment type="caution">
    <text evidence="2">The sequence shown here is derived from an EMBL/GenBank/DDBJ whole genome shotgun (WGS) entry which is preliminary data.</text>
</comment>
<reference evidence="2 3" key="1">
    <citation type="submission" date="2022-12" db="EMBL/GenBank/DDBJ databases">
        <title>Chromosome-level genome assembly of true bugs.</title>
        <authorList>
            <person name="Ma L."/>
            <person name="Li H."/>
        </authorList>
    </citation>
    <scope>NUCLEOTIDE SEQUENCE [LARGE SCALE GENOMIC DNA]</scope>
    <source>
        <strain evidence="2">Lab_2022b</strain>
    </source>
</reference>
<dbReference type="Proteomes" id="UP001461498">
    <property type="component" value="Unassembled WGS sequence"/>
</dbReference>
<accession>A0AAW1DFW8</accession>